<dbReference type="EMBL" id="CP136891">
    <property type="protein sequence ID" value="WOK97299.1"/>
    <property type="molecule type" value="Genomic_DNA"/>
</dbReference>
<dbReference type="GO" id="GO:0090447">
    <property type="term" value="F:glycerol-3-phosphate 2-O-acyltransferase activity"/>
    <property type="evidence" value="ECO:0007669"/>
    <property type="project" value="TreeGrafter"/>
</dbReference>
<evidence type="ECO:0000256" key="1">
    <source>
        <dbReference type="ARBA" id="ARBA00004370"/>
    </source>
</evidence>
<proteinExistence type="predicted"/>
<accession>A0AAQ3Q642</accession>
<gene>
    <name evidence="4" type="ORF">Cni_G06007</name>
</gene>
<dbReference type="AlphaFoldDB" id="A0AAQ3Q642"/>
<protein>
    <submittedName>
        <fullName evidence="4">Glycerol-3-phosphate 2-O-acyltransferase 6</fullName>
    </submittedName>
</protein>
<dbReference type="SUPFAM" id="SSF69593">
    <property type="entry name" value="Glycerol-3-phosphate (1)-acyltransferase"/>
    <property type="match status" value="1"/>
</dbReference>
<dbReference type="InterPro" id="IPR002123">
    <property type="entry name" value="Plipid/glycerol_acylTrfase"/>
</dbReference>
<dbReference type="GO" id="GO:0010143">
    <property type="term" value="P:cutin biosynthetic process"/>
    <property type="evidence" value="ECO:0007669"/>
    <property type="project" value="TreeGrafter"/>
</dbReference>
<dbReference type="Pfam" id="PF01553">
    <property type="entry name" value="Acyltransferase"/>
    <property type="match status" value="1"/>
</dbReference>
<evidence type="ECO:0000313" key="4">
    <source>
        <dbReference type="EMBL" id="WOK97299.1"/>
    </source>
</evidence>
<evidence type="ECO:0000313" key="5">
    <source>
        <dbReference type="Proteomes" id="UP001327560"/>
    </source>
</evidence>
<keyword evidence="5" id="KW-1185">Reference proteome</keyword>
<dbReference type="PANTHER" id="PTHR15486">
    <property type="entry name" value="ANCIENT UBIQUITOUS PROTEIN"/>
    <property type="match status" value="1"/>
</dbReference>
<reference evidence="4 5" key="1">
    <citation type="submission" date="2023-10" db="EMBL/GenBank/DDBJ databases">
        <title>Chromosome-scale genome assembly provides insights into flower coloration mechanisms of Canna indica.</title>
        <authorList>
            <person name="Li C."/>
        </authorList>
    </citation>
    <scope>NUCLEOTIDE SEQUENCE [LARGE SCALE GENOMIC DNA]</scope>
    <source>
        <tissue evidence="4">Flower</tissue>
    </source>
</reference>
<feature type="domain" description="Phospholipid/glycerol acyltransferase" evidence="3">
    <location>
        <begin position="34"/>
        <end position="135"/>
    </location>
</feature>
<dbReference type="Proteomes" id="UP001327560">
    <property type="component" value="Chromosome 2"/>
</dbReference>
<dbReference type="GO" id="GO:0016791">
    <property type="term" value="F:phosphatase activity"/>
    <property type="evidence" value="ECO:0007669"/>
    <property type="project" value="TreeGrafter"/>
</dbReference>
<evidence type="ECO:0000256" key="2">
    <source>
        <dbReference type="ARBA" id="ARBA00023136"/>
    </source>
</evidence>
<evidence type="ECO:0000259" key="3">
    <source>
        <dbReference type="SMART" id="SM00563"/>
    </source>
</evidence>
<comment type="subcellular location">
    <subcellularLocation>
        <location evidence="1">Membrane</location>
    </subcellularLocation>
</comment>
<keyword evidence="2" id="KW-0472">Membrane</keyword>
<sequence>MRHVSLAFCCLDIRITICGSPLPPPKGSLLDSSVLFVCSHRTLLDLVFLFAALRRPIATVTYSISRVSDFLSPIKTVAVSRDRACDAAMIKLLLADGDLAIRPEGTMCRESFLLRFSTLFSELTEDIVPVAMVNRMSVFHGTTSSGSDQSW</sequence>
<dbReference type="SMART" id="SM00563">
    <property type="entry name" value="PlsC"/>
    <property type="match status" value="1"/>
</dbReference>
<name>A0AAQ3Q642_9LILI</name>
<organism evidence="4 5">
    <name type="scientific">Canna indica</name>
    <name type="common">Indian-shot</name>
    <dbReference type="NCBI Taxonomy" id="4628"/>
    <lineage>
        <taxon>Eukaryota</taxon>
        <taxon>Viridiplantae</taxon>
        <taxon>Streptophyta</taxon>
        <taxon>Embryophyta</taxon>
        <taxon>Tracheophyta</taxon>
        <taxon>Spermatophyta</taxon>
        <taxon>Magnoliopsida</taxon>
        <taxon>Liliopsida</taxon>
        <taxon>Zingiberales</taxon>
        <taxon>Cannaceae</taxon>
        <taxon>Canna</taxon>
    </lineage>
</organism>
<dbReference type="PANTHER" id="PTHR15486:SF96">
    <property type="entry name" value="LIPID DROPLET-REGULATING VLDL ASSEMBLY FACTOR AUP1"/>
    <property type="match status" value="1"/>
</dbReference>
<dbReference type="GO" id="GO:0016020">
    <property type="term" value="C:membrane"/>
    <property type="evidence" value="ECO:0007669"/>
    <property type="project" value="UniProtKB-SubCell"/>
</dbReference>